<keyword evidence="8" id="KW-1185">Reference proteome</keyword>
<feature type="compositionally biased region" description="Polar residues" evidence="5">
    <location>
        <begin position="19"/>
        <end position="54"/>
    </location>
</feature>
<comment type="subcellular location">
    <subcellularLocation>
        <location evidence="1">Secreted</location>
    </subcellularLocation>
</comment>
<evidence type="ECO:0000256" key="3">
    <source>
        <dbReference type="ARBA" id="ARBA00023157"/>
    </source>
</evidence>
<dbReference type="EMBL" id="OU015568">
    <property type="protein sequence ID" value="CAG5080967.1"/>
    <property type="molecule type" value="Genomic_DNA"/>
</dbReference>
<accession>A0ABN7RN36</accession>
<feature type="region of interest" description="Disordered" evidence="5">
    <location>
        <begin position="124"/>
        <end position="151"/>
    </location>
</feature>
<gene>
    <name evidence="7" type="ORF">OKIOD_LOCUS1312</name>
</gene>
<comment type="caution">
    <text evidence="4">Lacks conserved residue(s) required for the propagation of feature annotation.</text>
</comment>
<keyword evidence="2" id="KW-0964">Secreted</keyword>
<organism evidence="7 8">
    <name type="scientific">Oikopleura dioica</name>
    <name type="common">Tunicate</name>
    <dbReference type="NCBI Taxonomy" id="34765"/>
    <lineage>
        <taxon>Eukaryota</taxon>
        <taxon>Metazoa</taxon>
        <taxon>Chordata</taxon>
        <taxon>Tunicata</taxon>
        <taxon>Appendicularia</taxon>
        <taxon>Copelata</taxon>
        <taxon>Oikopleuridae</taxon>
        <taxon>Oikopleura</taxon>
    </lineage>
</organism>
<evidence type="ECO:0000313" key="7">
    <source>
        <dbReference type="EMBL" id="CAG5080967.1"/>
    </source>
</evidence>
<dbReference type="Proteomes" id="UP001158576">
    <property type="component" value="Chromosome PAR"/>
</dbReference>
<sequence length="360" mass="39691">MSYFNDQGSKEDPWASYGNIPSYSFGDQATNAAPDQGAFSFSTQPESFVPTTEPSVPMAGSFATPEAPVYSTLPKAGDFIAQPSAPFTGAPEPPPQQQNVYPNQQDLSLGSSSLSYSTTASLSSYSSDLPSNEIPNYQSDNPYTKKKPTENDSENWKAFRGCCLSITFFVAYITSAVIFGGGPPFGTPENPFVFASSFVDKGSIDDQIVYVCDGHFEYNVSSFGQLQSPNFPGNYIPNAECTNRFTSSSDGITFEFLHFEVEQSYDYVVFQDENDELYPFSDPIERLNWNGIRISFNSSDVEVLFVSDSQLEQPGFNIKIIDGYEESNDIEAKWPQLVANMPYLPCPYIRDPNVACDNGP</sequence>
<feature type="domain" description="CUB" evidence="6">
    <location>
        <begin position="212"/>
        <end position="323"/>
    </location>
</feature>
<dbReference type="SMART" id="SM00042">
    <property type="entry name" value="CUB"/>
    <property type="match status" value="1"/>
</dbReference>
<feature type="compositionally biased region" description="Low complexity" evidence="5">
    <location>
        <begin position="97"/>
        <end position="106"/>
    </location>
</feature>
<dbReference type="CDD" id="cd00041">
    <property type="entry name" value="CUB"/>
    <property type="match status" value="1"/>
</dbReference>
<dbReference type="InterPro" id="IPR000859">
    <property type="entry name" value="CUB_dom"/>
</dbReference>
<evidence type="ECO:0000256" key="1">
    <source>
        <dbReference type="ARBA" id="ARBA00004613"/>
    </source>
</evidence>
<dbReference type="PANTHER" id="PTHR24255">
    <property type="entry name" value="COMPLEMENT COMPONENT 1, S SUBCOMPONENT-RELATED"/>
    <property type="match status" value="1"/>
</dbReference>
<keyword evidence="3" id="KW-1015">Disulfide bond</keyword>
<feature type="region of interest" description="Disordered" evidence="5">
    <location>
        <begin position="1"/>
        <end position="60"/>
    </location>
</feature>
<evidence type="ECO:0000256" key="5">
    <source>
        <dbReference type="SAM" id="MobiDB-lite"/>
    </source>
</evidence>
<evidence type="ECO:0000313" key="8">
    <source>
        <dbReference type="Proteomes" id="UP001158576"/>
    </source>
</evidence>
<protein>
    <submittedName>
        <fullName evidence="7">Oidioi.mRNA.OKI2018_I69.PAR.g9754.t1.cds</fullName>
    </submittedName>
</protein>
<dbReference type="PROSITE" id="PS01180">
    <property type="entry name" value="CUB"/>
    <property type="match status" value="1"/>
</dbReference>
<feature type="region of interest" description="Disordered" evidence="5">
    <location>
        <begin position="81"/>
        <end position="106"/>
    </location>
</feature>
<dbReference type="Pfam" id="PF00431">
    <property type="entry name" value="CUB"/>
    <property type="match status" value="1"/>
</dbReference>
<proteinExistence type="predicted"/>
<dbReference type="SUPFAM" id="SSF49854">
    <property type="entry name" value="Spermadhesin, CUB domain"/>
    <property type="match status" value="1"/>
</dbReference>
<name>A0ABN7RN36_OIKDI</name>
<reference evidence="7 8" key="1">
    <citation type="submission" date="2021-04" db="EMBL/GenBank/DDBJ databases">
        <authorList>
            <person name="Bliznina A."/>
        </authorList>
    </citation>
    <scope>NUCLEOTIDE SEQUENCE [LARGE SCALE GENOMIC DNA]</scope>
</reference>
<dbReference type="PANTHER" id="PTHR24255:SF27">
    <property type="entry name" value="HAPTOGLOBIN-RELATED PROTEIN"/>
    <property type="match status" value="1"/>
</dbReference>
<dbReference type="InterPro" id="IPR035914">
    <property type="entry name" value="Sperma_CUB_dom_sf"/>
</dbReference>
<feature type="compositionally biased region" description="Polar residues" evidence="5">
    <location>
        <begin position="133"/>
        <end position="142"/>
    </location>
</feature>
<evidence type="ECO:0000256" key="4">
    <source>
        <dbReference type="PROSITE-ProRule" id="PRU00059"/>
    </source>
</evidence>
<evidence type="ECO:0000259" key="6">
    <source>
        <dbReference type="PROSITE" id="PS01180"/>
    </source>
</evidence>
<dbReference type="Gene3D" id="2.60.120.290">
    <property type="entry name" value="Spermadhesin, CUB domain"/>
    <property type="match status" value="1"/>
</dbReference>
<evidence type="ECO:0000256" key="2">
    <source>
        <dbReference type="ARBA" id="ARBA00022525"/>
    </source>
</evidence>